<proteinExistence type="predicted"/>
<protein>
    <submittedName>
        <fullName evidence="1">Uncharacterized protein</fullName>
    </submittedName>
</protein>
<evidence type="ECO:0000313" key="2">
    <source>
        <dbReference type="Proteomes" id="UP000254033"/>
    </source>
</evidence>
<evidence type="ECO:0000313" key="1">
    <source>
        <dbReference type="EMBL" id="STX37144.1"/>
    </source>
</evidence>
<dbReference type="AlphaFoldDB" id="A0A378IYN3"/>
<accession>A0A378IYN3</accession>
<dbReference type="RefSeq" id="WP_115174353.1">
    <property type="nucleotide sequence ID" value="NZ_UGNY01000001.1"/>
</dbReference>
<name>A0A378IYN3_9GAMM</name>
<reference evidence="1 2" key="1">
    <citation type="submission" date="2018-06" db="EMBL/GenBank/DDBJ databases">
        <authorList>
            <consortium name="Pathogen Informatics"/>
            <person name="Doyle S."/>
        </authorList>
    </citation>
    <scope>NUCLEOTIDE SEQUENCE [LARGE SCALE GENOMIC DNA]</scope>
    <source>
        <strain evidence="1 2">NCTC11978</strain>
    </source>
</reference>
<organism evidence="1 2">
    <name type="scientific">Legionella feeleii</name>
    <dbReference type="NCBI Taxonomy" id="453"/>
    <lineage>
        <taxon>Bacteria</taxon>
        <taxon>Pseudomonadati</taxon>
        <taxon>Pseudomonadota</taxon>
        <taxon>Gammaproteobacteria</taxon>
        <taxon>Legionellales</taxon>
        <taxon>Legionellaceae</taxon>
        <taxon>Legionella</taxon>
    </lineage>
</organism>
<sequence>MSKPKQNRKSEFDRPEIAGVKARLKTTAASRQGLNTLEKLLLFLSLNSRLAFTHAYKIGSFWQEATHNLLLSIQELPDDKCNAVFSVGAAAGL</sequence>
<dbReference type="Proteomes" id="UP000254033">
    <property type="component" value="Unassembled WGS sequence"/>
</dbReference>
<gene>
    <name evidence="1" type="ORF">NCTC11978_00296</name>
</gene>
<dbReference type="EMBL" id="UGNY01000001">
    <property type="protein sequence ID" value="STX37144.1"/>
    <property type="molecule type" value="Genomic_DNA"/>
</dbReference>